<name>A0A9Y2P8N9_9RHOB</name>
<proteinExistence type="predicted"/>
<dbReference type="KEGG" id="ppso:QPJ95_10240"/>
<protein>
    <submittedName>
        <fullName evidence="2">ImmA/IrrE family metallo-endopeptidase</fullName>
    </submittedName>
</protein>
<evidence type="ECO:0000313" key="3">
    <source>
        <dbReference type="Proteomes" id="UP001238334"/>
    </source>
</evidence>
<dbReference type="Proteomes" id="UP001238334">
    <property type="component" value="Chromosome"/>
</dbReference>
<sequence length="178" mass="19430">MTIEFHAPKALGASKAGVEKFAEELALKIGFSAGDSIEELVQRIGGKLVVGSSGHGDEESGSIVARNVNEFEIFVSRHTSLKRDRFTIAHELGHLLLHFGAIKKQDEGAVMRATRYVDQSDQDQQRAEWEANWFAAAFLMPSDEFAEAFTEGGVHTAAQRCGVSLQAAKIRAENLNIS</sequence>
<evidence type="ECO:0000313" key="2">
    <source>
        <dbReference type="EMBL" id="WIY27258.1"/>
    </source>
</evidence>
<dbReference type="RefSeq" id="WP_270920003.1">
    <property type="nucleotide sequence ID" value="NZ_CP127247.1"/>
</dbReference>
<dbReference type="InterPro" id="IPR010359">
    <property type="entry name" value="IrrE_HExxH"/>
</dbReference>
<gene>
    <name evidence="2" type="ORF">QPJ95_10240</name>
</gene>
<keyword evidence="3" id="KW-1185">Reference proteome</keyword>
<feature type="domain" description="IrrE N-terminal-like" evidence="1">
    <location>
        <begin position="73"/>
        <end position="172"/>
    </location>
</feature>
<dbReference type="InterPro" id="IPR052345">
    <property type="entry name" value="Rad_response_metalloprotease"/>
</dbReference>
<evidence type="ECO:0000259" key="1">
    <source>
        <dbReference type="Pfam" id="PF06114"/>
    </source>
</evidence>
<dbReference type="PANTHER" id="PTHR43236:SF2">
    <property type="entry name" value="BLL0069 PROTEIN"/>
    <property type="match status" value="1"/>
</dbReference>
<organism evidence="2 3">
    <name type="scientific">Parasedimentitalea psychrophila</name>
    <dbReference type="NCBI Taxonomy" id="2997337"/>
    <lineage>
        <taxon>Bacteria</taxon>
        <taxon>Pseudomonadati</taxon>
        <taxon>Pseudomonadota</taxon>
        <taxon>Alphaproteobacteria</taxon>
        <taxon>Rhodobacterales</taxon>
        <taxon>Paracoccaceae</taxon>
        <taxon>Parasedimentitalea</taxon>
    </lineage>
</organism>
<accession>A0A9Y2P8N9</accession>
<dbReference type="PANTHER" id="PTHR43236">
    <property type="entry name" value="ANTITOXIN HIGA1"/>
    <property type="match status" value="1"/>
</dbReference>
<dbReference type="Pfam" id="PF06114">
    <property type="entry name" value="Peptidase_M78"/>
    <property type="match status" value="1"/>
</dbReference>
<dbReference type="AlphaFoldDB" id="A0A9Y2P8N9"/>
<reference evidence="2 3" key="1">
    <citation type="submission" date="2023-06" db="EMBL/GenBank/DDBJ databases">
        <title>Parasedimentitalea psychrophila sp. nov., a psychrophilic bacterium isolated from deep-sea sediment.</title>
        <authorList>
            <person name="Li A."/>
        </authorList>
    </citation>
    <scope>NUCLEOTIDE SEQUENCE [LARGE SCALE GENOMIC DNA]</scope>
    <source>
        <strain evidence="2 3">QS115</strain>
    </source>
</reference>
<dbReference type="EMBL" id="CP127247">
    <property type="protein sequence ID" value="WIY27258.1"/>
    <property type="molecule type" value="Genomic_DNA"/>
</dbReference>
<dbReference type="Gene3D" id="1.10.10.2910">
    <property type="match status" value="1"/>
</dbReference>